<evidence type="ECO:0000256" key="7">
    <source>
        <dbReference type="ARBA" id="ARBA00022840"/>
    </source>
</evidence>
<dbReference type="FunFam" id="3.90.810.10:FF:000005">
    <property type="entry name" value="Non-specific serine/threonine protein kinase"/>
    <property type="match status" value="1"/>
</dbReference>
<dbReference type="InterPro" id="IPR036936">
    <property type="entry name" value="CRIB_dom_sf"/>
</dbReference>
<feature type="compositionally biased region" description="Polar residues" evidence="10">
    <location>
        <begin position="108"/>
        <end position="120"/>
    </location>
</feature>
<evidence type="ECO:0000256" key="10">
    <source>
        <dbReference type="SAM" id="MobiDB-lite"/>
    </source>
</evidence>
<feature type="compositionally biased region" description="Polar residues" evidence="10">
    <location>
        <begin position="407"/>
        <end position="418"/>
    </location>
</feature>
<accession>A0A9P0QM89</accession>
<reference evidence="14" key="1">
    <citation type="submission" date="2022-03" db="EMBL/GenBank/DDBJ databases">
        <authorList>
            <person name="Legras J.-L."/>
            <person name="Devillers H."/>
            <person name="Grondin C."/>
        </authorList>
    </citation>
    <scope>NUCLEOTIDE SEQUENCE</scope>
    <source>
        <strain evidence="14">CLIB 1423</strain>
    </source>
</reference>
<name>A0A9P0QM89_9ASCO</name>
<dbReference type="Pfam" id="PF00786">
    <property type="entry name" value="PBD"/>
    <property type="match status" value="1"/>
</dbReference>
<dbReference type="PROSITE" id="PS00108">
    <property type="entry name" value="PROTEIN_KINASE_ST"/>
    <property type="match status" value="1"/>
</dbReference>
<evidence type="ECO:0000256" key="8">
    <source>
        <dbReference type="ARBA" id="ARBA00047899"/>
    </source>
</evidence>
<dbReference type="CDD" id="cd01093">
    <property type="entry name" value="CRIB_PAK_like"/>
    <property type="match status" value="1"/>
</dbReference>
<feature type="compositionally biased region" description="Low complexity" evidence="10">
    <location>
        <begin position="563"/>
        <end position="574"/>
    </location>
</feature>
<dbReference type="AlphaFoldDB" id="A0A9P0QM89"/>
<feature type="domain" description="CRIB" evidence="13">
    <location>
        <begin position="253"/>
        <end position="266"/>
    </location>
</feature>
<keyword evidence="5" id="KW-0547">Nucleotide-binding</keyword>
<dbReference type="InterPro" id="IPR033923">
    <property type="entry name" value="PAK_BD"/>
</dbReference>
<dbReference type="InterPro" id="IPR000719">
    <property type="entry name" value="Prot_kinase_dom"/>
</dbReference>
<proteinExistence type="inferred from homology"/>
<dbReference type="Pfam" id="PF00069">
    <property type="entry name" value="Pkinase"/>
    <property type="match status" value="1"/>
</dbReference>
<dbReference type="PROSITE" id="PS50003">
    <property type="entry name" value="PH_DOMAIN"/>
    <property type="match status" value="1"/>
</dbReference>
<dbReference type="FunFam" id="3.30.200.20:FF:000705">
    <property type="entry name" value="Non-specific serine/threonine protein kinase"/>
    <property type="match status" value="1"/>
</dbReference>
<evidence type="ECO:0000259" key="13">
    <source>
        <dbReference type="PROSITE" id="PS50108"/>
    </source>
</evidence>
<protein>
    <recommendedName>
        <fullName evidence="2">non-specific serine/threonine protein kinase</fullName>
        <ecNumber evidence="2">2.7.11.1</ecNumber>
    </recommendedName>
</protein>
<dbReference type="GO" id="GO:0005524">
    <property type="term" value="F:ATP binding"/>
    <property type="evidence" value="ECO:0007669"/>
    <property type="project" value="UniProtKB-KW"/>
</dbReference>
<dbReference type="InterPro" id="IPR051931">
    <property type="entry name" value="PAK3-like"/>
</dbReference>
<feature type="domain" description="PH" evidence="11">
    <location>
        <begin position="118"/>
        <end position="235"/>
    </location>
</feature>
<dbReference type="SMART" id="SM00220">
    <property type="entry name" value="S_TKc"/>
    <property type="match status" value="1"/>
</dbReference>
<feature type="compositionally biased region" description="Low complexity" evidence="10">
    <location>
        <begin position="467"/>
        <end position="489"/>
    </location>
</feature>
<evidence type="ECO:0000256" key="1">
    <source>
        <dbReference type="ARBA" id="ARBA00008874"/>
    </source>
</evidence>
<dbReference type="CDD" id="cd06614">
    <property type="entry name" value="STKc_PAK"/>
    <property type="match status" value="1"/>
</dbReference>
<feature type="compositionally biased region" description="Polar residues" evidence="10">
    <location>
        <begin position="632"/>
        <end position="642"/>
    </location>
</feature>
<evidence type="ECO:0000259" key="11">
    <source>
        <dbReference type="PROSITE" id="PS50003"/>
    </source>
</evidence>
<comment type="caution">
    <text evidence="14">The sequence shown here is derived from an EMBL/GenBank/DDBJ whole genome shotgun (WGS) entry which is preliminary data.</text>
</comment>
<dbReference type="SMART" id="SM00233">
    <property type="entry name" value="PH"/>
    <property type="match status" value="1"/>
</dbReference>
<evidence type="ECO:0000256" key="3">
    <source>
        <dbReference type="ARBA" id="ARBA00022527"/>
    </source>
</evidence>
<dbReference type="FunFam" id="1.10.510.10:FF:000139">
    <property type="entry name" value="Non-specific serine/threonine protein kinase"/>
    <property type="match status" value="1"/>
</dbReference>
<keyword evidence="4" id="KW-0808">Transferase</keyword>
<dbReference type="OrthoDB" id="248923at2759"/>
<keyword evidence="6 14" id="KW-0418">Kinase</keyword>
<feature type="compositionally biased region" description="Low complexity" evidence="10">
    <location>
        <begin position="55"/>
        <end position="65"/>
    </location>
</feature>
<dbReference type="InterPro" id="IPR011009">
    <property type="entry name" value="Kinase-like_dom_sf"/>
</dbReference>
<dbReference type="PROSITE" id="PS50108">
    <property type="entry name" value="CRIB"/>
    <property type="match status" value="1"/>
</dbReference>
<dbReference type="EC" id="2.7.11.1" evidence="2"/>
<evidence type="ECO:0000259" key="12">
    <source>
        <dbReference type="PROSITE" id="PS50011"/>
    </source>
</evidence>
<dbReference type="InterPro" id="IPR000095">
    <property type="entry name" value="CRIB_dom"/>
</dbReference>
<feature type="compositionally biased region" description="Polar residues" evidence="10">
    <location>
        <begin position="580"/>
        <end position="591"/>
    </location>
</feature>
<evidence type="ECO:0000256" key="2">
    <source>
        <dbReference type="ARBA" id="ARBA00012513"/>
    </source>
</evidence>
<dbReference type="PANTHER" id="PTHR45832:SF22">
    <property type="entry name" value="SERINE_THREONINE-PROTEIN KINASE SAMKA-RELATED"/>
    <property type="match status" value="1"/>
</dbReference>
<dbReference type="SMART" id="SM00285">
    <property type="entry name" value="PBD"/>
    <property type="match status" value="1"/>
</dbReference>
<feature type="compositionally biased region" description="Polar residues" evidence="10">
    <location>
        <begin position="651"/>
        <end position="665"/>
    </location>
</feature>
<feature type="compositionally biased region" description="Low complexity" evidence="10">
    <location>
        <begin position="610"/>
        <end position="631"/>
    </location>
</feature>
<feature type="compositionally biased region" description="Polar residues" evidence="10">
    <location>
        <begin position="380"/>
        <end position="393"/>
    </location>
</feature>
<dbReference type="SUPFAM" id="SSF56112">
    <property type="entry name" value="Protein kinase-like (PK-like)"/>
    <property type="match status" value="1"/>
</dbReference>
<evidence type="ECO:0000256" key="4">
    <source>
        <dbReference type="ARBA" id="ARBA00022679"/>
    </source>
</evidence>
<keyword evidence="7" id="KW-0067">ATP-binding</keyword>
<dbReference type="PANTHER" id="PTHR45832">
    <property type="entry name" value="SERINE/THREONINE-PROTEIN KINASE SAMKA-RELATED-RELATED"/>
    <property type="match status" value="1"/>
</dbReference>
<dbReference type="Proteomes" id="UP000837801">
    <property type="component" value="Unassembled WGS sequence"/>
</dbReference>
<dbReference type="InterPro" id="IPR011993">
    <property type="entry name" value="PH-like_dom_sf"/>
</dbReference>
<feature type="compositionally biased region" description="Low complexity" evidence="10">
    <location>
        <begin position="341"/>
        <end position="361"/>
    </location>
</feature>
<dbReference type="EMBL" id="CAKXYY010000002">
    <property type="protein sequence ID" value="CAH2350996.1"/>
    <property type="molecule type" value="Genomic_DNA"/>
</dbReference>
<gene>
    <name evidence="14" type="ORF">CLIB1423_02S09912</name>
</gene>
<feature type="region of interest" description="Disordered" evidence="10">
    <location>
        <begin position="335"/>
        <end position="671"/>
    </location>
</feature>
<evidence type="ECO:0000256" key="5">
    <source>
        <dbReference type="ARBA" id="ARBA00022741"/>
    </source>
</evidence>
<feature type="compositionally biased region" description="Low complexity" evidence="10">
    <location>
        <begin position="527"/>
        <end position="550"/>
    </location>
</feature>
<organism evidence="14 15">
    <name type="scientific">[Candida] railenensis</name>
    <dbReference type="NCBI Taxonomy" id="45579"/>
    <lineage>
        <taxon>Eukaryota</taxon>
        <taxon>Fungi</taxon>
        <taxon>Dikarya</taxon>
        <taxon>Ascomycota</taxon>
        <taxon>Saccharomycotina</taxon>
        <taxon>Pichiomycetes</taxon>
        <taxon>Debaryomycetaceae</taxon>
        <taxon>Kurtzmaniella</taxon>
    </lineage>
</organism>
<dbReference type="SUPFAM" id="SSF50729">
    <property type="entry name" value="PH domain-like"/>
    <property type="match status" value="1"/>
</dbReference>
<dbReference type="Gene3D" id="2.30.29.30">
    <property type="entry name" value="Pleckstrin-homology domain (PH domain)/Phosphotyrosine-binding domain (PTB)"/>
    <property type="match status" value="1"/>
</dbReference>
<evidence type="ECO:0000256" key="6">
    <source>
        <dbReference type="ARBA" id="ARBA00022777"/>
    </source>
</evidence>
<comment type="similarity">
    <text evidence="1">Belongs to the protein kinase superfamily. STE Ser/Thr protein kinase family. STE20 subfamily.</text>
</comment>
<sequence>MNVYTSDIKHYRKAPPPPSGSGHSTSIPGIGSEDIHHHLHSNGVSAPILGPMAESSSSVNGSSTSLNQPSANINNNTSLDSNLSNMSIDNNSSSGSSNISKNNINSGTAGSSIRLGSSKRQSGWVHVKDDGIFTSFRWNKRFMVINDKTLNFYKNEPILHANIHIDSQTAAANSPDLSFPLNQVGSIQLKPNTGNTKQSHTLEILPKNNGKSILISIKHHNDYLDWVDAFTAKCPLVNIGSAIGNGSTNIAGVSSPINFTHKVHVGFDPASGNFTGLPDTWKNLLQHSKITNEDWKKDPVAVIEVLEFYSDINGGNTPVNSPGINASATLQEWTKHPKAQTTTTGTGSNLNTNSASASGSGFKPSRAAPKPPIPYHMSHQKSSSNVSPLQNLMKNSKDEDSSDNSNILNGDLSSNGSNPDLIPVRKAPPPPQFNNKSSQGQQQANQSSSSSLYKSSAKPQSQPPLIPKSQPQSQSPSQQVSPHASSQSPDLKVNTNFPSNGKYPQGNGPASAPVGGPSYIKPFGLKSAQQSQSQSQSQSQLHSQQSPAHQYSPKSGLNVIPNSSSPSQQSIKPLQPRPVPQQSHSQPSILQVGSDGNAPHHIQQPKHYQPQKSSQAQKTQQQQKQFNQPTPGTFQPSHQHQNSQHDLKQGQVHSQGQGQPVQKTAKQLKREREKLTEMQVIAKLKTVVNNKDPTPLFKIIEKAGQGASGAVYLAESLATGGDKVAIKQMDLNVQPRKELIINEILVMKDSQHKNIVNFLDSYLRGNSDLWVIMEYMEGGSLTEVIENNEFKLSEKQISTICFETLKGLQHLHKKHIIHRDIKSDNVLLDAKGNVKITDFGFCAKLTDQRNKRATMVGTPYWMAPEVVKQKEYDDKVDVWSLGIMTIEMIEGEPPYLNEEPLKALYLIATNGTPKLKKPEVLSNSIKKFLSICLCVDVRYRASTDELLQHSFIQHKSGSIEELAPLLEWKKQPRQQQPDDMET</sequence>
<evidence type="ECO:0000313" key="15">
    <source>
        <dbReference type="Proteomes" id="UP000837801"/>
    </source>
</evidence>
<evidence type="ECO:0000313" key="14">
    <source>
        <dbReference type="EMBL" id="CAH2350996.1"/>
    </source>
</evidence>
<feature type="domain" description="Protein kinase" evidence="12">
    <location>
        <begin position="697"/>
        <end position="952"/>
    </location>
</feature>
<dbReference type="Pfam" id="PF00169">
    <property type="entry name" value="PH"/>
    <property type="match status" value="1"/>
</dbReference>
<comment type="catalytic activity">
    <reaction evidence="9">
        <text>L-seryl-[protein] + ATP = O-phospho-L-seryl-[protein] + ADP + H(+)</text>
        <dbReference type="Rhea" id="RHEA:17989"/>
        <dbReference type="Rhea" id="RHEA-COMP:9863"/>
        <dbReference type="Rhea" id="RHEA-COMP:11604"/>
        <dbReference type="ChEBI" id="CHEBI:15378"/>
        <dbReference type="ChEBI" id="CHEBI:29999"/>
        <dbReference type="ChEBI" id="CHEBI:30616"/>
        <dbReference type="ChEBI" id="CHEBI:83421"/>
        <dbReference type="ChEBI" id="CHEBI:456216"/>
        <dbReference type="EC" id="2.7.11.1"/>
    </reaction>
</comment>
<dbReference type="InterPro" id="IPR001849">
    <property type="entry name" value="PH_domain"/>
</dbReference>
<dbReference type="Gene3D" id="1.10.510.10">
    <property type="entry name" value="Transferase(Phosphotransferase) domain 1"/>
    <property type="match status" value="1"/>
</dbReference>
<evidence type="ECO:0000256" key="9">
    <source>
        <dbReference type="ARBA" id="ARBA00048679"/>
    </source>
</evidence>
<dbReference type="InterPro" id="IPR008271">
    <property type="entry name" value="Ser/Thr_kinase_AS"/>
</dbReference>
<dbReference type="Gene3D" id="3.30.200.20">
    <property type="entry name" value="Phosphorylase Kinase, domain 1"/>
    <property type="match status" value="1"/>
</dbReference>
<dbReference type="Gene3D" id="3.90.810.10">
    <property type="entry name" value="CRIB domain"/>
    <property type="match status" value="1"/>
</dbReference>
<comment type="catalytic activity">
    <reaction evidence="8">
        <text>L-threonyl-[protein] + ATP = O-phospho-L-threonyl-[protein] + ADP + H(+)</text>
        <dbReference type="Rhea" id="RHEA:46608"/>
        <dbReference type="Rhea" id="RHEA-COMP:11060"/>
        <dbReference type="Rhea" id="RHEA-COMP:11605"/>
        <dbReference type="ChEBI" id="CHEBI:15378"/>
        <dbReference type="ChEBI" id="CHEBI:30013"/>
        <dbReference type="ChEBI" id="CHEBI:30616"/>
        <dbReference type="ChEBI" id="CHEBI:61977"/>
        <dbReference type="ChEBI" id="CHEBI:456216"/>
        <dbReference type="EC" id="2.7.11.1"/>
    </reaction>
</comment>
<feature type="region of interest" description="Disordered" evidence="10">
    <location>
        <begin position="1"/>
        <end position="120"/>
    </location>
</feature>
<keyword evidence="3" id="KW-0723">Serine/threonine-protein kinase</keyword>
<dbReference type="GO" id="GO:0004674">
    <property type="term" value="F:protein serine/threonine kinase activity"/>
    <property type="evidence" value="ECO:0007669"/>
    <property type="project" value="UniProtKB-KW"/>
</dbReference>
<feature type="compositionally biased region" description="Low complexity" evidence="10">
    <location>
        <begin position="72"/>
        <end position="107"/>
    </location>
</feature>
<keyword evidence="15" id="KW-1185">Reference proteome</keyword>
<feature type="compositionally biased region" description="Low complexity" evidence="10">
    <location>
        <begin position="20"/>
        <end position="32"/>
    </location>
</feature>
<dbReference type="PROSITE" id="PS50011">
    <property type="entry name" value="PROTEIN_KINASE_DOM"/>
    <property type="match status" value="1"/>
</dbReference>
<feature type="compositionally biased region" description="Low complexity" evidence="10">
    <location>
        <begin position="434"/>
        <end position="460"/>
    </location>
</feature>